<dbReference type="NCBIfam" id="NF005710">
    <property type="entry name" value="PRK07522.1"/>
    <property type="match status" value="1"/>
</dbReference>
<evidence type="ECO:0000256" key="2">
    <source>
        <dbReference type="ARBA" id="ARBA00005691"/>
    </source>
</evidence>
<evidence type="ECO:0000256" key="8">
    <source>
        <dbReference type="ARBA" id="ARBA00022833"/>
    </source>
</evidence>
<proteinExistence type="inferred from homology"/>
<reference evidence="11 12" key="1">
    <citation type="submission" date="2023-08" db="EMBL/GenBank/DDBJ databases">
        <title>Implementing the SeqCode for naming new Mesorhizobium species isolated from Vachellia karroo root nodules.</title>
        <authorList>
            <person name="Van Lill M."/>
        </authorList>
    </citation>
    <scope>NUCLEOTIDE SEQUENCE [LARGE SCALE GENOMIC DNA]</scope>
    <source>
        <strain evidence="11 12">VK24D</strain>
    </source>
</reference>
<evidence type="ECO:0000313" key="12">
    <source>
        <dbReference type="Proteomes" id="UP001287059"/>
    </source>
</evidence>
<keyword evidence="8" id="KW-0862">Zinc</keyword>
<name>A0ABU4Y6H0_9HYPH</name>
<dbReference type="SUPFAM" id="SSF55031">
    <property type="entry name" value="Bacterial exopeptidase dimerisation domain"/>
    <property type="match status" value="1"/>
</dbReference>
<gene>
    <name evidence="11" type="primary">argE</name>
    <name evidence="11" type="ORF">RFN28_29350</name>
</gene>
<dbReference type="Proteomes" id="UP001287059">
    <property type="component" value="Unassembled WGS sequence"/>
</dbReference>
<dbReference type="EC" id="3.5.1.16" evidence="11"/>
<dbReference type="InterPro" id="IPR050072">
    <property type="entry name" value="Peptidase_M20A"/>
</dbReference>
<dbReference type="Pfam" id="PF01546">
    <property type="entry name" value="Peptidase_M20"/>
    <property type="match status" value="1"/>
</dbReference>
<dbReference type="RefSeq" id="WP_320290628.1">
    <property type="nucleotide sequence ID" value="NZ_JAVIIW010000052.1"/>
</dbReference>
<comment type="similarity">
    <text evidence="2">Belongs to the peptidase M20A family. ArgE subfamily.</text>
</comment>
<dbReference type="InterPro" id="IPR011650">
    <property type="entry name" value="Peptidase_M20_dimer"/>
</dbReference>
<organism evidence="11 12">
    <name type="scientific">Mesorhizobium album</name>
    <dbReference type="NCBI Taxonomy" id="3072314"/>
    <lineage>
        <taxon>Bacteria</taxon>
        <taxon>Pseudomonadati</taxon>
        <taxon>Pseudomonadota</taxon>
        <taxon>Alphaproteobacteria</taxon>
        <taxon>Hyphomicrobiales</taxon>
        <taxon>Phyllobacteriaceae</taxon>
        <taxon>Mesorhizobium</taxon>
    </lineage>
</organism>
<dbReference type="PANTHER" id="PTHR43808:SF31">
    <property type="entry name" value="N-ACETYL-L-CITRULLINE DEACETYLASE"/>
    <property type="match status" value="1"/>
</dbReference>
<accession>A0ABU4Y6H0</accession>
<keyword evidence="5" id="KW-0028">Amino-acid biosynthesis</keyword>
<dbReference type="InterPro" id="IPR002933">
    <property type="entry name" value="Peptidase_M20"/>
</dbReference>
<evidence type="ECO:0000313" key="11">
    <source>
        <dbReference type="EMBL" id="MDX8482534.1"/>
    </source>
</evidence>
<comment type="caution">
    <text evidence="11">The sequence shown here is derived from an EMBL/GenBank/DDBJ whole genome shotgun (WGS) entry which is preliminary data.</text>
</comment>
<evidence type="ECO:0000256" key="7">
    <source>
        <dbReference type="ARBA" id="ARBA00022801"/>
    </source>
</evidence>
<dbReference type="PANTHER" id="PTHR43808">
    <property type="entry name" value="ACETYLORNITHINE DEACETYLASE"/>
    <property type="match status" value="1"/>
</dbReference>
<dbReference type="Gene3D" id="3.30.70.360">
    <property type="match status" value="1"/>
</dbReference>
<dbReference type="InterPro" id="IPR010169">
    <property type="entry name" value="AcOrn-deacetyl"/>
</dbReference>
<keyword evidence="3" id="KW-0963">Cytoplasm</keyword>
<dbReference type="SUPFAM" id="SSF53187">
    <property type="entry name" value="Zn-dependent exopeptidases"/>
    <property type="match status" value="1"/>
</dbReference>
<keyword evidence="4" id="KW-0055">Arginine biosynthesis</keyword>
<sequence>MRTDAQNSEPVFKATSELGEKAIDILAKLVAFPSISSAANHDIIAYIADYFGDLGASVRRLPSDQAGKENLWVTFGKEANGGIVLSGHVDVVPVAGQDWHRPPFALTREAGKVYGRGTTDMKGFVACVMAAASQIDSSTLARPLHVAVTFDEEVGCHGARELVAFLKQTGTRPAAIFVGEPTGMAVVDRHKGSAGFTTEIAGKAAHSSQIHLGLNAIQVAAELIAFLSSLGEMQKAGQADDAFPYPYPSINIGSVRGGSVRNIVAPACAIDWEVRPILPGQLIRIKESFSEHVRNKLVEQRRLGGLVPEITTHLAYDTPPLIADVASEATSLALRMSGRNGTLAVSYGTEAGIYQEAGFATVVCGPGDIQQAHTADEWIEIDQLEQCVAFLQRLFEHCADNGI</sequence>
<keyword evidence="12" id="KW-1185">Reference proteome</keyword>
<dbReference type="NCBIfam" id="TIGR01892">
    <property type="entry name" value="AcOrn-deacetyl"/>
    <property type="match status" value="1"/>
</dbReference>
<dbReference type="InterPro" id="IPR001261">
    <property type="entry name" value="ArgE/DapE_CS"/>
</dbReference>
<dbReference type="Pfam" id="PF07687">
    <property type="entry name" value="M20_dimer"/>
    <property type="match status" value="1"/>
</dbReference>
<evidence type="ECO:0000256" key="1">
    <source>
        <dbReference type="ARBA" id="ARBA00001947"/>
    </source>
</evidence>
<evidence type="ECO:0000256" key="5">
    <source>
        <dbReference type="ARBA" id="ARBA00022605"/>
    </source>
</evidence>
<evidence type="ECO:0000256" key="3">
    <source>
        <dbReference type="ARBA" id="ARBA00022490"/>
    </source>
</evidence>
<comment type="cofactor">
    <cofactor evidence="1">
        <name>Zn(2+)</name>
        <dbReference type="ChEBI" id="CHEBI:29105"/>
    </cofactor>
</comment>
<dbReference type="InterPro" id="IPR036264">
    <property type="entry name" value="Bact_exopeptidase_dim_dom"/>
</dbReference>
<dbReference type="EMBL" id="JAVIIW010000052">
    <property type="protein sequence ID" value="MDX8482534.1"/>
    <property type="molecule type" value="Genomic_DNA"/>
</dbReference>
<keyword evidence="7 11" id="KW-0378">Hydrolase</keyword>
<keyword evidence="6" id="KW-0479">Metal-binding</keyword>
<evidence type="ECO:0000256" key="9">
    <source>
        <dbReference type="ARBA" id="ARBA00023285"/>
    </source>
</evidence>
<protein>
    <submittedName>
        <fullName evidence="11">Acetylornithine deacetylase</fullName>
        <ecNumber evidence="11">3.5.1.16</ecNumber>
    </submittedName>
</protein>
<dbReference type="CDD" id="cd03894">
    <property type="entry name" value="M20_ArgE"/>
    <property type="match status" value="1"/>
</dbReference>
<evidence type="ECO:0000256" key="6">
    <source>
        <dbReference type="ARBA" id="ARBA00022723"/>
    </source>
</evidence>
<evidence type="ECO:0000259" key="10">
    <source>
        <dbReference type="Pfam" id="PF07687"/>
    </source>
</evidence>
<dbReference type="GO" id="GO:0008777">
    <property type="term" value="F:acetylornithine deacetylase activity"/>
    <property type="evidence" value="ECO:0007669"/>
    <property type="project" value="UniProtKB-EC"/>
</dbReference>
<feature type="domain" description="Peptidase M20 dimerisation" evidence="10">
    <location>
        <begin position="190"/>
        <end position="299"/>
    </location>
</feature>
<dbReference type="PROSITE" id="PS00759">
    <property type="entry name" value="ARGE_DAPE_CPG2_2"/>
    <property type="match status" value="1"/>
</dbReference>
<keyword evidence="9" id="KW-0170">Cobalt</keyword>
<evidence type="ECO:0000256" key="4">
    <source>
        <dbReference type="ARBA" id="ARBA00022571"/>
    </source>
</evidence>
<dbReference type="Gene3D" id="3.40.630.10">
    <property type="entry name" value="Zn peptidases"/>
    <property type="match status" value="1"/>
</dbReference>